<sequence length="396" mass="42081">MTATTAVNVRSAASTSSTIVGGLYRGQTVTAVSAAGSWTKIRFGTRLAYVSSQYLKGGATAPVGGATGTRVTTTQVNLRKGPGLSYGKLSVVPDNATVTLTGKVARGYTEVVYGRSTGWVASQYLSRPSTLPAITGTRVTTADLLVRTTSGADYKVVGEIAKGRTVSITGATQNGRAQIIYGNAIRWVTAKYLSTPTTGGPVAPGLPKITGIRFATTTLIIRSTPDADFASITEVGTGTQLSITGLVKNGRMQIVYDNAARWVTAQYLSTTKPAIPAYPVEKGLKPNAIKVHRAVRATFPQITSIGGVRRDPIPDHPSGRALDLMIPNYRSASGKALGQQVALWAKANANSLGIEYVIWNQRIWNIKRDKEGWRYMADRGGDSANHKNHVHITVFG</sequence>
<evidence type="ECO:0000313" key="3">
    <source>
        <dbReference type="Proteomes" id="UP001500051"/>
    </source>
</evidence>
<dbReference type="InterPro" id="IPR052354">
    <property type="entry name" value="Cell_Wall_Dynamics_Protein"/>
</dbReference>
<name>A0ABP7DHN2_9ACTN</name>
<accession>A0ABP7DHN2</accession>
<evidence type="ECO:0000313" key="2">
    <source>
        <dbReference type="EMBL" id="GAA3704491.1"/>
    </source>
</evidence>
<reference evidence="3" key="1">
    <citation type="journal article" date="2019" name="Int. J. Syst. Evol. Microbiol.">
        <title>The Global Catalogue of Microorganisms (GCM) 10K type strain sequencing project: providing services to taxonomists for standard genome sequencing and annotation.</title>
        <authorList>
            <consortium name="The Broad Institute Genomics Platform"/>
            <consortium name="The Broad Institute Genome Sequencing Center for Infectious Disease"/>
            <person name="Wu L."/>
            <person name="Ma J."/>
        </authorList>
    </citation>
    <scope>NUCLEOTIDE SEQUENCE [LARGE SCALE GENOMIC DNA]</scope>
    <source>
        <strain evidence="3">JCM 16548</strain>
    </source>
</reference>
<keyword evidence="3" id="KW-1185">Reference proteome</keyword>
<organism evidence="2 3">
    <name type="scientific">Microlunatus aurantiacus</name>
    <dbReference type="NCBI Taxonomy" id="446786"/>
    <lineage>
        <taxon>Bacteria</taxon>
        <taxon>Bacillati</taxon>
        <taxon>Actinomycetota</taxon>
        <taxon>Actinomycetes</taxon>
        <taxon>Propionibacteriales</taxon>
        <taxon>Propionibacteriaceae</taxon>
        <taxon>Microlunatus</taxon>
    </lineage>
</organism>
<proteinExistence type="predicted"/>
<comment type="caution">
    <text evidence="2">The sequence shown here is derived from an EMBL/GenBank/DDBJ whole genome shotgun (WGS) entry which is preliminary data.</text>
</comment>
<dbReference type="Pfam" id="PF08239">
    <property type="entry name" value="SH3_3"/>
    <property type="match status" value="2"/>
</dbReference>
<dbReference type="EMBL" id="BAAAYX010000005">
    <property type="protein sequence ID" value="GAA3704491.1"/>
    <property type="molecule type" value="Genomic_DNA"/>
</dbReference>
<dbReference type="InterPro" id="IPR003646">
    <property type="entry name" value="SH3-like_bac-type"/>
</dbReference>
<feature type="domain" description="SH3b" evidence="1">
    <location>
        <begin position="66"/>
        <end position="129"/>
    </location>
</feature>
<dbReference type="SMART" id="SM00287">
    <property type="entry name" value="SH3b"/>
    <property type="match status" value="4"/>
</dbReference>
<dbReference type="PROSITE" id="PS51781">
    <property type="entry name" value="SH3B"/>
    <property type="match status" value="3"/>
</dbReference>
<protein>
    <recommendedName>
        <fullName evidence="1">SH3b domain-containing protein</fullName>
    </recommendedName>
</protein>
<evidence type="ECO:0000259" key="1">
    <source>
        <dbReference type="PROSITE" id="PS51781"/>
    </source>
</evidence>
<feature type="domain" description="SH3b" evidence="1">
    <location>
        <begin position="1"/>
        <end position="59"/>
    </location>
</feature>
<gene>
    <name evidence="2" type="ORF">GCM10022204_22480</name>
</gene>
<feature type="domain" description="SH3b" evidence="1">
    <location>
        <begin position="134"/>
        <end position="197"/>
    </location>
</feature>
<dbReference type="Pfam" id="PF26571">
    <property type="entry name" value="VldE"/>
    <property type="match status" value="1"/>
</dbReference>
<dbReference type="Gene3D" id="2.30.30.40">
    <property type="entry name" value="SH3 Domains"/>
    <property type="match status" value="4"/>
</dbReference>
<dbReference type="Proteomes" id="UP001500051">
    <property type="component" value="Unassembled WGS sequence"/>
</dbReference>
<dbReference type="PANTHER" id="PTHR34408:SF1">
    <property type="entry name" value="GLYCOSYL HYDROLASE FAMILY 19 DOMAIN-CONTAINING PROTEIN HI_1415"/>
    <property type="match status" value="1"/>
</dbReference>
<dbReference type="InterPro" id="IPR058593">
    <property type="entry name" value="ARB_07466-like_C"/>
</dbReference>
<dbReference type="PANTHER" id="PTHR34408">
    <property type="entry name" value="FAMILY PROTEIN, PUTATIVE-RELATED"/>
    <property type="match status" value="1"/>
</dbReference>